<dbReference type="EMBL" id="CP019030">
    <property type="protein sequence ID" value="APU46265.1"/>
    <property type="molecule type" value="Genomic_DNA"/>
</dbReference>
<feature type="transmembrane region" description="Helical" evidence="1">
    <location>
        <begin position="59"/>
        <end position="81"/>
    </location>
</feature>
<feature type="transmembrane region" description="Helical" evidence="1">
    <location>
        <begin position="31"/>
        <end position="47"/>
    </location>
</feature>
<dbReference type="RefSeq" id="WP_075667479.1">
    <property type="nucleotide sequence ID" value="NZ_CP019030.1"/>
</dbReference>
<dbReference type="AlphaFoldDB" id="A0A1L7GW41"/>
<protein>
    <submittedName>
        <fullName evidence="2">Uncharacterized protein</fullName>
    </submittedName>
</protein>
<name>A0A1L7GW41_LIMFE</name>
<keyword evidence="1" id="KW-0472">Membrane</keyword>
<dbReference type="Proteomes" id="UP000185427">
    <property type="component" value="Chromosome"/>
</dbReference>
<organism evidence="2 3">
    <name type="scientific">Limosilactobacillus fermentum</name>
    <name type="common">Lactobacillus fermentum</name>
    <dbReference type="NCBI Taxonomy" id="1613"/>
    <lineage>
        <taxon>Bacteria</taxon>
        <taxon>Bacillati</taxon>
        <taxon>Bacillota</taxon>
        <taxon>Bacilli</taxon>
        <taxon>Lactobacillales</taxon>
        <taxon>Lactobacillaceae</taxon>
        <taxon>Limosilactobacillus</taxon>
    </lineage>
</organism>
<evidence type="ECO:0000313" key="3">
    <source>
        <dbReference type="Proteomes" id="UP000185427"/>
    </source>
</evidence>
<accession>A0A1L7GW41</accession>
<keyword evidence="1" id="KW-0812">Transmembrane</keyword>
<keyword evidence="1" id="KW-1133">Transmembrane helix</keyword>
<evidence type="ECO:0000313" key="2">
    <source>
        <dbReference type="EMBL" id="APU46265.1"/>
    </source>
</evidence>
<proteinExistence type="predicted"/>
<sequence>MTTHTQQWTNALLALVIMTFSLFLIHPQPTSSIVNIIGSILFLDICMPETQSTTHWVKVCGYIATVAFILSILLDLIEIVLNF</sequence>
<evidence type="ECO:0000256" key="1">
    <source>
        <dbReference type="SAM" id="Phobius"/>
    </source>
</evidence>
<gene>
    <name evidence="2" type="ORF">BUW47_07455</name>
</gene>
<feature type="transmembrane region" description="Helical" evidence="1">
    <location>
        <begin position="7"/>
        <end position="25"/>
    </location>
</feature>
<reference evidence="2 3" key="1">
    <citation type="submission" date="2016-12" db="EMBL/GenBank/DDBJ databases">
        <title>Complete Genome Sequence of Lactobacillus fermentum Strain SNUV175, a Probiotic for Treatment of Bacterial Vaginosis.</title>
        <authorList>
            <person name="Lee S."/>
            <person name="You H.J."/>
            <person name="Kwon B."/>
            <person name="Ko G."/>
        </authorList>
    </citation>
    <scope>NUCLEOTIDE SEQUENCE [LARGE SCALE GENOMIC DNA]</scope>
    <source>
        <strain evidence="2 3">SNUV175</strain>
    </source>
</reference>